<dbReference type="InterPro" id="IPR026341">
    <property type="entry name" value="T9SS_type_B"/>
</dbReference>
<dbReference type="InterPro" id="IPR036116">
    <property type="entry name" value="FN3_sf"/>
</dbReference>
<name>A0ABP8JB67_9BACT</name>
<evidence type="ECO:0000313" key="1">
    <source>
        <dbReference type="EMBL" id="GAA4388097.1"/>
    </source>
</evidence>
<protein>
    <recommendedName>
        <fullName evidence="3">Gliding motility-associated C-terminal domain-containing protein</fullName>
    </recommendedName>
</protein>
<organism evidence="1 2">
    <name type="scientific">Hymenobacter koreensis</name>
    <dbReference type="NCBI Taxonomy" id="1084523"/>
    <lineage>
        <taxon>Bacteria</taxon>
        <taxon>Pseudomonadati</taxon>
        <taxon>Bacteroidota</taxon>
        <taxon>Cytophagia</taxon>
        <taxon>Cytophagales</taxon>
        <taxon>Hymenobacteraceae</taxon>
        <taxon>Hymenobacter</taxon>
    </lineage>
</organism>
<dbReference type="NCBIfam" id="TIGR04131">
    <property type="entry name" value="Bac_Flav_CTERM"/>
    <property type="match status" value="1"/>
</dbReference>
<comment type="caution">
    <text evidence="1">The sequence shown here is derived from an EMBL/GenBank/DDBJ whole genome shotgun (WGS) entry which is preliminary data.</text>
</comment>
<keyword evidence="2" id="KW-1185">Reference proteome</keyword>
<dbReference type="Gene3D" id="2.60.40.10">
    <property type="entry name" value="Immunoglobulins"/>
    <property type="match status" value="1"/>
</dbReference>
<sequence>MVEMLVLPKAQAQCSYPPEPGVTPNFRVFIPNTTQELPFLCPGTTVELRDASGRTLDPLQVYYKLTDGTTCFPAFSFLPSDATNTLVIPANQPAGTVRIHQLTPKPNNAAGGVLFVREFQVRPRPTIPPLTLNSCGVGRDRVQVRIPPQSGVQYFVQIGNGPRSAGTPDGGIYPTNGATTLTVFANYTDFAQCESASSAQPIPTTAPQRPVLQQLQVRGTNLEFTFAAPGLQPQFTYQLLQGTTAVATVPVAPSFTLTNGALSSCYTLQLRDACGDALFTSDALCPVSLTATAGNRRTELTWNVPGGSALSGFDIRRDDQLLASVGPGVTAYTDSLVTCGRSYRYRVVAKVGSATSVSDEKTATTVATSPPVSPQLTASFTLTNSVELAFLRPARDTADRLLVQRTLGGSAPQDVALGRRAPFLDQPGAVSLAQVPCYTGRFRDPCGTLSAPGPAVCPPVLEARSSDRDGNDIQLRWSAPTGQGSGWTYRLLLIDAQGRELVGTPLPATATDFVVSARPSDPQILRYRLEATAAGTGTKVFSNVAQVQRTVRIVVPTAFTPNGDGNNDILTVKGLFLTNLTFTIYDRNGVVVFRGTERNQGWDGRINGIQAAPQVFSYQVDVLDETGRRVTQRGTVTLLR</sequence>
<evidence type="ECO:0008006" key="3">
    <source>
        <dbReference type="Google" id="ProtNLM"/>
    </source>
</evidence>
<proteinExistence type="predicted"/>
<reference evidence="2" key="1">
    <citation type="journal article" date="2019" name="Int. J. Syst. Evol. Microbiol.">
        <title>The Global Catalogue of Microorganisms (GCM) 10K type strain sequencing project: providing services to taxonomists for standard genome sequencing and annotation.</title>
        <authorList>
            <consortium name="The Broad Institute Genomics Platform"/>
            <consortium name="The Broad Institute Genome Sequencing Center for Infectious Disease"/>
            <person name="Wu L."/>
            <person name="Ma J."/>
        </authorList>
    </citation>
    <scope>NUCLEOTIDE SEQUENCE [LARGE SCALE GENOMIC DNA]</scope>
    <source>
        <strain evidence="2">JCM 17924</strain>
    </source>
</reference>
<dbReference type="SUPFAM" id="SSF49265">
    <property type="entry name" value="Fibronectin type III"/>
    <property type="match status" value="1"/>
</dbReference>
<dbReference type="EMBL" id="BAABHA010000010">
    <property type="protein sequence ID" value="GAA4388097.1"/>
    <property type="molecule type" value="Genomic_DNA"/>
</dbReference>
<evidence type="ECO:0000313" key="2">
    <source>
        <dbReference type="Proteomes" id="UP001500454"/>
    </source>
</evidence>
<gene>
    <name evidence="1" type="ORF">GCM10023186_34360</name>
</gene>
<dbReference type="Pfam" id="PF13585">
    <property type="entry name" value="CHU_C"/>
    <property type="match status" value="1"/>
</dbReference>
<accession>A0ABP8JB67</accession>
<dbReference type="InterPro" id="IPR013783">
    <property type="entry name" value="Ig-like_fold"/>
</dbReference>
<dbReference type="Proteomes" id="UP001500454">
    <property type="component" value="Unassembled WGS sequence"/>
</dbReference>